<dbReference type="EMBL" id="CM034389">
    <property type="protein sequence ID" value="KAJ0182208.1"/>
    <property type="molecule type" value="Genomic_DNA"/>
</dbReference>
<accession>A0ACC1DE39</accession>
<evidence type="ECO:0000313" key="2">
    <source>
        <dbReference type="Proteomes" id="UP000824533"/>
    </source>
</evidence>
<proteinExistence type="predicted"/>
<comment type="caution">
    <text evidence="1">The sequence shown here is derived from an EMBL/GenBank/DDBJ whole genome shotgun (WGS) entry which is preliminary data.</text>
</comment>
<keyword evidence="2" id="KW-1185">Reference proteome</keyword>
<evidence type="ECO:0000313" key="1">
    <source>
        <dbReference type="EMBL" id="KAJ0182208.1"/>
    </source>
</evidence>
<sequence>MRNTELFDNDVSPRKVRRSSTKVVSSVGVAVGVGAYMREGTGWDEVGCGEGSGGSTTISASSSPAHDDEPEPPRVEPDVSPRKKPRK</sequence>
<dbReference type="Proteomes" id="UP000824533">
    <property type="component" value="Linkage Group LG03"/>
</dbReference>
<gene>
    <name evidence="1" type="ORF">K1T71_001577</name>
</gene>
<protein>
    <submittedName>
        <fullName evidence="1">Uncharacterized protein</fullName>
    </submittedName>
</protein>
<organism evidence="1 2">
    <name type="scientific">Dendrolimus kikuchii</name>
    <dbReference type="NCBI Taxonomy" id="765133"/>
    <lineage>
        <taxon>Eukaryota</taxon>
        <taxon>Metazoa</taxon>
        <taxon>Ecdysozoa</taxon>
        <taxon>Arthropoda</taxon>
        <taxon>Hexapoda</taxon>
        <taxon>Insecta</taxon>
        <taxon>Pterygota</taxon>
        <taxon>Neoptera</taxon>
        <taxon>Endopterygota</taxon>
        <taxon>Lepidoptera</taxon>
        <taxon>Glossata</taxon>
        <taxon>Ditrysia</taxon>
        <taxon>Bombycoidea</taxon>
        <taxon>Lasiocampidae</taxon>
        <taxon>Dendrolimus</taxon>
    </lineage>
</organism>
<reference evidence="1 2" key="1">
    <citation type="journal article" date="2021" name="Front. Genet.">
        <title>Chromosome-Level Genome Assembly Reveals Significant Gene Expansion in the Toll and IMD Signaling Pathways of Dendrolimus kikuchii.</title>
        <authorList>
            <person name="Zhou J."/>
            <person name="Wu P."/>
            <person name="Xiong Z."/>
            <person name="Liu N."/>
            <person name="Zhao N."/>
            <person name="Ji M."/>
            <person name="Qiu Y."/>
            <person name="Yang B."/>
        </authorList>
    </citation>
    <scope>NUCLEOTIDE SEQUENCE [LARGE SCALE GENOMIC DNA]</scope>
    <source>
        <strain evidence="1">Ann1</strain>
    </source>
</reference>
<name>A0ACC1DE39_9NEOP</name>